<evidence type="ECO:0000256" key="9">
    <source>
        <dbReference type="ARBA" id="ARBA00022748"/>
    </source>
</evidence>
<dbReference type="NCBIfam" id="TIGR03141">
    <property type="entry name" value="cytochro_ccmD"/>
    <property type="match status" value="1"/>
</dbReference>
<evidence type="ECO:0000256" key="4">
    <source>
        <dbReference type="ARBA" id="ARBA00016461"/>
    </source>
</evidence>
<evidence type="ECO:0000256" key="2">
    <source>
        <dbReference type="ARBA" id="ARBA00004377"/>
    </source>
</evidence>
<dbReference type="EMBL" id="QHHQ01000005">
    <property type="protein sequence ID" value="RAH99445.1"/>
    <property type="molecule type" value="Genomic_DNA"/>
</dbReference>
<dbReference type="InterPro" id="IPR007078">
    <property type="entry name" value="Haem_export_protD_CcmD"/>
</dbReference>
<comment type="function">
    <text evidence="1 12">Required for the export of heme to the periplasm for the biogenesis of c-type cytochromes.</text>
</comment>
<evidence type="ECO:0000313" key="13">
    <source>
        <dbReference type="EMBL" id="RAH99445.1"/>
    </source>
</evidence>
<evidence type="ECO:0000256" key="5">
    <source>
        <dbReference type="ARBA" id="ARBA00022448"/>
    </source>
</evidence>
<reference evidence="13 14" key="1">
    <citation type="submission" date="2018-05" db="EMBL/GenBank/DDBJ databases">
        <title>Acuticoccus sediminis sp. nov., isolated from deep-sea sediment of Indian Ocean.</title>
        <authorList>
            <person name="Liu X."/>
            <person name="Lai Q."/>
            <person name="Du Y."/>
            <person name="Sun F."/>
            <person name="Zhang X."/>
            <person name="Wang S."/>
            <person name="Shao Z."/>
        </authorList>
    </citation>
    <scope>NUCLEOTIDE SEQUENCE [LARGE SCALE GENOMIC DNA]</scope>
    <source>
        <strain evidence="13 14">PTG4-2</strain>
    </source>
</reference>
<keyword evidence="8 12" id="KW-0812">Transmembrane</keyword>
<comment type="similarity">
    <text evidence="3 12">Belongs to the CcmD/CycX/HelD family.</text>
</comment>
<sequence>MGQYAPYVISAYAIVFSAILGLVLWAVLSRIAAKRDLARAERSAERIGRAR</sequence>
<name>A0A8B2NJ89_9HYPH</name>
<comment type="subcellular location">
    <subcellularLocation>
        <location evidence="2 12">Cell inner membrane</location>
        <topology evidence="2 12">Single-pass membrane protein</topology>
    </subcellularLocation>
</comment>
<dbReference type="GO" id="GO:0005886">
    <property type="term" value="C:plasma membrane"/>
    <property type="evidence" value="ECO:0007669"/>
    <property type="project" value="UniProtKB-SubCell"/>
</dbReference>
<evidence type="ECO:0000256" key="8">
    <source>
        <dbReference type="ARBA" id="ARBA00022692"/>
    </source>
</evidence>
<dbReference type="GO" id="GO:0017004">
    <property type="term" value="P:cytochrome complex assembly"/>
    <property type="evidence" value="ECO:0007669"/>
    <property type="project" value="UniProtKB-KW"/>
</dbReference>
<feature type="transmembrane region" description="Helical" evidence="12">
    <location>
        <begin position="6"/>
        <end position="28"/>
    </location>
</feature>
<organism evidence="13 14">
    <name type="scientific">Acuticoccus sediminis</name>
    <dbReference type="NCBI Taxonomy" id="2184697"/>
    <lineage>
        <taxon>Bacteria</taxon>
        <taxon>Pseudomonadati</taxon>
        <taxon>Pseudomonadota</taxon>
        <taxon>Alphaproteobacteria</taxon>
        <taxon>Hyphomicrobiales</taxon>
        <taxon>Amorphaceae</taxon>
        <taxon>Acuticoccus</taxon>
    </lineage>
</organism>
<comment type="caution">
    <text evidence="13">The sequence shown here is derived from an EMBL/GenBank/DDBJ whole genome shotgun (WGS) entry which is preliminary data.</text>
</comment>
<proteinExistence type="inferred from homology"/>
<gene>
    <name evidence="13" type="primary">ccmD</name>
    <name evidence="13" type="ORF">DLJ53_23290</name>
</gene>
<protein>
    <recommendedName>
        <fullName evidence="4 12">Heme exporter protein D</fullName>
    </recommendedName>
</protein>
<keyword evidence="9 12" id="KW-0201">Cytochrome c-type biogenesis</keyword>
<evidence type="ECO:0000256" key="7">
    <source>
        <dbReference type="ARBA" id="ARBA00022519"/>
    </source>
</evidence>
<keyword evidence="14" id="KW-1185">Reference proteome</keyword>
<evidence type="ECO:0000256" key="6">
    <source>
        <dbReference type="ARBA" id="ARBA00022475"/>
    </source>
</evidence>
<dbReference type="GO" id="GO:0015886">
    <property type="term" value="P:heme transport"/>
    <property type="evidence" value="ECO:0007669"/>
    <property type="project" value="InterPro"/>
</dbReference>
<evidence type="ECO:0000256" key="3">
    <source>
        <dbReference type="ARBA" id="ARBA00008741"/>
    </source>
</evidence>
<keyword evidence="7 12" id="KW-0997">Cell inner membrane</keyword>
<dbReference type="Proteomes" id="UP000249590">
    <property type="component" value="Unassembled WGS sequence"/>
</dbReference>
<dbReference type="RefSeq" id="WP_111349651.1">
    <property type="nucleotide sequence ID" value="NZ_JAIWKD010000006.1"/>
</dbReference>
<keyword evidence="11 12" id="KW-0472">Membrane</keyword>
<evidence type="ECO:0000256" key="1">
    <source>
        <dbReference type="ARBA" id="ARBA00002442"/>
    </source>
</evidence>
<evidence type="ECO:0000256" key="12">
    <source>
        <dbReference type="RuleBase" id="RU363101"/>
    </source>
</evidence>
<accession>A0A8B2NJ89</accession>
<evidence type="ECO:0000256" key="10">
    <source>
        <dbReference type="ARBA" id="ARBA00022989"/>
    </source>
</evidence>
<keyword evidence="5 12" id="KW-0813">Transport</keyword>
<evidence type="ECO:0000313" key="14">
    <source>
        <dbReference type="Proteomes" id="UP000249590"/>
    </source>
</evidence>
<dbReference type="Pfam" id="PF04995">
    <property type="entry name" value="CcmD"/>
    <property type="match status" value="1"/>
</dbReference>
<dbReference type="AlphaFoldDB" id="A0A8B2NJ89"/>
<keyword evidence="6 12" id="KW-1003">Cell membrane</keyword>
<evidence type="ECO:0000256" key="11">
    <source>
        <dbReference type="ARBA" id="ARBA00023136"/>
    </source>
</evidence>
<keyword evidence="10 12" id="KW-1133">Transmembrane helix</keyword>